<protein>
    <submittedName>
        <fullName evidence="1">Uncharacterized protein</fullName>
    </submittedName>
</protein>
<dbReference type="EMBL" id="CM056742">
    <property type="protein sequence ID" value="KAJ8674916.1"/>
    <property type="molecule type" value="Genomic_DNA"/>
</dbReference>
<keyword evidence="2" id="KW-1185">Reference proteome</keyword>
<reference evidence="1" key="1">
    <citation type="submission" date="2023-04" db="EMBL/GenBank/DDBJ databases">
        <title>A chromosome-level genome assembly of the parasitoid wasp Eretmocerus hayati.</title>
        <authorList>
            <person name="Zhong Y."/>
            <person name="Liu S."/>
            <person name="Liu Y."/>
        </authorList>
    </citation>
    <scope>NUCLEOTIDE SEQUENCE</scope>
    <source>
        <strain evidence="1">ZJU_SS_LIU_2023</strain>
    </source>
</reference>
<evidence type="ECO:0000313" key="2">
    <source>
        <dbReference type="Proteomes" id="UP001239111"/>
    </source>
</evidence>
<gene>
    <name evidence="1" type="ORF">QAD02_010702</name>
</gene>
<name>A0ACC2NUT2_9HYME</name>
<sequence length="231" mass="26287">MFSGGVTSVLRQKRSYYGDLVNPEEYPYVVRLYNNEDQFYCAGSIINSRLILTVAHCIEDSKYVAVFQGSWIRYNVRRRIAYSQTSLLSINFIVDEIALLLLEEPIKNAQVIRLPPRNFDVPPGAVTSAIGLGVLTKETHRSNNLRKVDLPITDAFPCTTRYENAPNWICTDSHDGCVRKGDFDGGPLVWDNSVVGIVSWGDERCRRDMPSVFTKVSGFWDWIDVYISVYE</sequence>
<dbReference type="Proteomes" id="UP001239111">
    <property type="component" value="Chromosome 2"/>
</dbReference>
<organism evidence="1 2">
    <name type="scientific">Eretmocerus hayati</name>
    <dbReference type="NCBI Taxonomy" id="131215"/>
    <lineage>
        <taxon>Eukaryota</taxon>
        <taxon>Metazoa</taxon>
        <taxon>Ecdysozoa</taxon>
        <taxon>Arthropoda</taxon>
        <taxon>Hexapoda</taxon>
        <taxon>Insecta</taxon>
        <taxon>Pterygota</taxon>
        <taxon>Neoptera</taxon>
        <taxon>Endopterygota</taxon>
        <taxon>Hymenoptera</taxon>
        <taxon>Apocrita</taxon>
        <taxon>Proctotrupomorpha</taxon>
        <taxon>Chalcidoidea</taxon>
        <taxon>Aphelinidae</taxon>
        <taxon>Aphelininae</taxon>
        <taxon>Eretmocerus</taxon>
    </lineage>
</organism>
<proteinExistence type="predicted"/>
<evidence type="ECO:0000313" key="1">
    <source>
        <dbReference type="EMBL" id="KAJ8674916.1"/>
    </source>
</evidence>
<accession>A0ACC2NUT2</accession>
<comment type="caution">
    <text evidence="1">The sequence shown here is derived from an EMBL/GenBank/DDBJ whole genome shotgun (WGS) entry which is preliminary data.</text>
</comment>